<keyword evidence="4" id="KW-1003">Cell membrane</keyword>
<dbReference type="InterPro" id="IPR014710">
    <property type="entry name" value="RmlC-like_jellyroll"/>
</dbReference>
<evidence type="ECO:0000259" key="18">
    <source>
        <dbReference type="PROSITE" id="PS50042"/>
    </source>
</evidence>
<evidence type="ECO:0000256" key="3">
    <source>
        <dbReference type="ARBA" id="ARBA00022448"/>
    </source>
</evidence>
<keyword evidence="11" id="KW-0406">Ion transport</keyword>
<proteinExistence type="inferred from homology"/>
<evidence type="ECO:0000256" key="4">
    <source>
        <dbReference type="ARBA" id="ARBA00022475"/>
    </source>
</evidence>
<evidence type="ECO:0000256" key="17">
    <source>
        <dbReference type="SAM" id="Phobius"/>
    </source>
</evidence>
<evidence type="ECO:0000256" key="16">
    <source>
        <dbReference type="SAM" id="MobiDB-lite"/>
    </source>
</evidence>
<dbReference type="AlphaFoldDB" id="A0AAV5IRQ2"/>
<evidence type="ECO:0000256" key="1">
    <source>
        <dbReference type="ARBA" id="ARBA00004651"/>
    </source>
</evidence>
<evidence type="ECO:0000256" key="12">
    <source>
        <dbReference type="ARBA" id="ARBA00023136"/>
    </source>
</evidence>
<feature type="region of interest" description="Disordered" evidence="16">
    <location>
        <begin position="29"/>
        <end position="49"/>
    </location>
</feature>
<dbReference type="Gene3D" id="2.60.120.10">
    <property type="entry name" value="Jelly Rolls"/>
    <property type="match status" value="1"/>
</dbReference>
<dbReference type="Gene3D" id="1.10.287.70">
    <property type="match status" value="1"/>
</dbReference>
<evidence type="ECO:0000256" key="8">
    <source>
        <dbReference type="ARBA" id="ARBA00022860"/>
    </source>
</evidence>
<keyword evidence="12 17" id="KW-0472">Membrane</keyword>
<dbReference type="InterPro" id="IPR018490">
    <property type="entry name" value="cNMP-bd_dom_sf"/>
</dbReference>
<dbReference type="PANTHER" id="PTHR45651">
    <property type="entry name" value="CYCLIC NUCLEOTIDE-GATED ION CHANNEL 15-RELATED-RELATED"/>
    <property type="match status" value="1"/>
</dbReference>
<feature type="transmembrane region" description="Helical" evidence="17">
    <location>
        <begin position="118"/>
        <end position="141"/>
    </location>
</feature>
<dbReference type="Gene3D" id="1.10.287.630">
    <property type="entry name" value="Helix hairpin bin"/>
    <property type="match status" value="1"/>
</dbReference>
<feature type="compositionally biased region" description="Basic and acidic residues" evidence="16">
    <location>
        <begin position="29"/>
        <end position="46"/>
    </location>
</feature>
<evidence type="ECO:0000256" key="7">
    <source>
        <dbReference type="ARBA" id="ARBA00022692"/>
    </source>
</evidence>
<dbReference type="GO" id="GO:0030552">
    <property type="term" value="F:cAMP binding"/>
    <property type="evidence" value="ECO:0007669"/>
    <property type="project" value="UniProtKB-KW"/>
</dbReference>
<reference evidence="19 20" key="1">
    <citation type="journal article" date="2021" name="Commun. Biol.">
        <title>The genome of Shorea leprosula (Dipterocarpaceae) highlights the ecological relevance of drought in aseasonal tropical rainforests.</title>
        <authorList>
            <person name="Ng K.K.S."/>
            <person name="Kobayashi M.J."/>
            <person name="Fawcett J.A."/>
            <person name="Hatakeyama M."/>
            <person name="Paape T."/>
            <person name="Ng C.H."/>
            <person name="Ang C.C."/>
            <person name="Tnah L.H."/>
            <person name="Lee C.T."/>
            <person name="Nishiyama T."/>
            <person name="Sese J."/>
            <person name="O'Brien M.J."/>
            <person name="Copetti D."/>
            <person name="Mohd Noor M.I."/>
            <person name="Ong R.C."/>
            <person name="Putra M."/>
            <person name="Sireger I.Z."/>
            <person name="Indrioko S."/>
            <person name="Kosugi Y."/>
            <person name="Izuno A."/>
            <person name="Isagi Y."/>
            <person name="Lee S.L."/>
            <person name="Shimizu K.K."/>
        </authorList>
    </citation>
    <scope>NUCLEOTIDE SEQUENCE [LARGE SCALE GENOMIC DNA]</scope>
    <source>
        <strain evidence="19">214</strain>
    </source>
</reference>
<keyword evidence="10" id="KW-0142">cGMP-binding</keyword>
<keyword evidence="6" id="KW-0116">cAMP-binding</keyword>
<evidence type="ECO:0000256" key="6">
    <source>
        <dbReference type="ARBA" id="ARBA00022566"/>
    </source>
</evidence>
<keyword evidence="3" id="KW-0813">Transport</keyword>
<evidence type="ECO:0000313" key="19">
    <source>
        <dbReference type="EMBL" id="GKV01235.1"/>
    </source>
</evidence>
<keyword evidence="15" id="KW-0407">Ion channel</keyword>
<dbReference type="CDD" id="cd00038">
    <property type="entry name" value="CAP_ED"/>
    <property type="match status" value="1"/>
</dbReference>
<protein>
    <recommendedName>
        <fullName evidence="18">Cyclic nucleotide-binding domain-containing protein</fullName>
    </recommendedName>
</protein>
<evidence type="ECO:0000256" key="10">
    <source>
        <dbReference type="ARBA" id="ARBA00022992"/>
    </source>
</evidence>
<evidence type="ECO:0000256" key="9">
    <source>
        <dbReference type="ARBA" id="ARBA00022989"/>
    </source>
</evidence>
<dbReference type="GO" id="GO:0005516">
    <property type="term" value="F:calmodulin binding"/>
    <property type="evidence" value="ECO:0007669"/>
    <property type="project" value="UniProtKB-KW"/>
</dbReference>
<keyword evidence="14" id="KW-1071">Ligand-gated ion channel</keyword>
<name>A0AAV5IRQ2_9ROSI</name>
<comment type="caution">
    <text evidence="19">The sequence shown here is derived from an EMBL/GenBank/DDBJ whole genome shotgun (WGS) entry which is preliminary data.</text>
</comment>
<dbReference type="GO" id="GO:0030553">
    <property type="term" value="F:cGMP binding"/>
    <property type="evidence" value="ECO:0007669"/>
    <property type="project" value="UniProtKB-KW"/>
</dbReference>
<keyword evidence="13" id="KW-0114">cAMP</keyword>
<dbReference type="FunFam" id="1.10.287.630:FF:000003">
    <property type="entry name" value="Cyclic nucleotide-gated ion channel 1"/>
    <property type="match status" value="1"/>
</dbReference>
<dbReference type="SUPFAM" id="SSF51206">
    <property type="entry name" value="cAMP-binding domain-like"/>
    <property type="match status" value="1"/>
</dbReference>
<keyword evidence="10" id="KW-0547">Nucleotide-binding</keyword>
<dbReference type="SUPFAM" id="SSF81324">
    <property type="entry name" value="Voltage-gated potassium channels"/>
    <property type="match status" value="1"/>
</dbReference>
<feature type="transmembrane region" description="Helical" evidence="17">
    <location>
        <begin position="247"/>
        <end position="268"/>
    </location>
</feature>
<evidence type="ECO:0000256" key="13">
    <source>
        <dbReference type="ARBA" id="ARBA00023149"/>
    </source>
</evidence>
<evidence type="ECO:0000256" key="2">
    <source>
        <dbReference type="ARBA" id="ARBA00010486"/>
    </source>
</evidence>
<keyword evidence="8" id="KW-0112">Calmodulin-binding</keyword>
<feature type="region of interest" description="Disordered" evidence="16">
    <location>
        <begin position="677"/>
        <end position="698"/>
    </location>
</feature>
<evidence type="ECO:0000256" key="11">
    <source>
        <dbReference type="ARBA" id="ARBA00023065"/>
    </source>
</evidence>
<feature type="transmembrane region" description="Helical" evidence="17">
    <location>
        <begin position="86"/>
        <end position="106"/>
    </location>
</feature>
<dbReference type="EMBL" id="BPVZ01000016">
    <property type="protein sequence ID" value="GKV01235.1"/>
    <property type="molecule type" value="Genomic_DNA"/>
</dbReference>
<evidence type="ECO:0000256" key="15">
    <source>
        <dbReference type="ARBA" id="ARBA00023303"/>
    </source>
</evidence>
<evidence type="ECO:0000256" key="5">
    <source>
        <dbReference type="ARBA" id="ARBA00022535"/>
    </source>
</evidence>
<keyword evidence="20" id="KW-1185">Reference proteome</keyword>
<evidence type="ECO:0000256" key="14">
    <source>
        <dbReference type="ARBA" id="ARBA00023286"/>
    </source>
</evidence>
<comment type="similarity">
    <text evidence="2">Belongs to the cyclic nucleotide-gated cation channel (TC 1.A.1.5) family.</text>
</comment>
<dbReference type="Proteomes" id="UP001054252">
    <property type="component" value="Unassembled WGS sequence"/>
</dbReference>
<dbReference type="InterPro" id="IPR005821">
    <property type="entry name" value="Ion_trans_dom"/>
</dbReference>
<feature type="transmembrane region" description="Helical" evidence="17">
    <location>
        <begin position="215"/>
        <end position="240"/>
    </location>
</feature>
<evidence type="ECO:0000313" key="20">
    <source>
        <dbReference type="Proteomes" id="UP001054252"/>
    </source>
</evidence>
<dbReference type="InterPro" id="IPR000595">
    <property type="entry name" value="cNMP-bd_dom"/>
</dbReference>
<keyword evidence="5" id="KW-0140">cGMP</keyword>
<gene>
    <name evidence="19" type="ORF">SLEP1_g13802</name>
</gene>
<accession>A0AAV5IRQ2</accession>
<dbReference type="CDD" id="cd23767">
    <property type="entry name" value="IQCD"/>
    <property type="match status" value="1"/>
</dbReference>
<keyword evidence="9 17" id="KW-1133">Transmembrane helix</keyword>
<dbReference type="Pfam" id="PF00520">
    <property type="entry name" value="Ion_trans"/>
    <property type="match status" value="1"/>
</dbReference>
<dbReference type="GO" id="GO:0005216">
    <property type="term" value="F:monoatomic ion channel activity"/>
    <property type="evidence" value="ECO:0007669"/>
    <property type="project" value="InterPro"/>
</dbReference>
<comment type="subcellular location">
    <subcellularLocation>
        <location evidence="1">Cell membrane</location>
        <topology evidence="1">Multi-pass membrane protein</topology>
    </subcellularLocation>
</comment>
<sequence>MGHRYSKFLRIQDDPDALDHQVHTNNYEEGRQIYKPESTPKHESPGRNRQSLRAKVLYKVFHEDFDRLHTSILDPQGTIIQHWSKIFLIACLVSLFVDPLFFYLPVVSSDQVCIQTGMSLELILTIIRSVADVFYIINIFIRFRTAYVAPPSRVFGRGELVIDSRKIASRYLRRGFCIDFIAALPLPQILIWVLIPNLQRSAINVSTNVLRFVMIFQFLPKLFLVFPLTTQVGKAIGFVIETAWLGAAYNLLLFLLASHVMGACWYILSIEREEACWRNACDNERQTCQYNYFDCKRLADPGRNSWFLSSNITNLCTPTTSSYAFGIYGDAVNNQVVSAHFVNKYFYCFWWGLRNLSTLGQNLSTSIYVGEISFSILIGCVGLVLFASLIGNMQRYLLSTTLRLEEWRIKRTDTEKWMHHRQLPEVLRVSVRKYDQYKWLATRGVDEEALLSTLPLELQRDIKRHLCLDLVRRVPLFEQMDERMLDAICERLRPALCTEGTLLVREGDLVNVVLFIVRGYLNCYTTNSGDISRFSNIPCLIGPGNFCGEELLTWALETDPSIILPSSTRTIKAIAEVEGFALRAEDLKFVVSQFRKKHSKQLRHNFRFHSHQWRTWAANYIQAAWRRYKKRKESADNAAKAMEKLKASEGEAGSAMLKAIIKASSRFGVNLSFKGEPGGASALQKPAEPDFFLDDNAN</sequence>
<organism evidence="19 20">
    <name type="scientific">Rubroshorea leprosula</name>
    <dbReference type="NCBI Taxonomy" id="152421"/>
    <lineage>
        <taxon>Eukaryota</taxon>
        <taxon>Viridiplantae</taxon>
        <taxon>Streptophyta</taxon>
        <taxon>Embryophyta</taxon>
        <taxon>Tracheophyta</taxon>
        <taxon>Spermatophyta</taxon>
        <taxon>Magnoliopsida</taxon>
        <taxon>eudicotyledons</taxon>
        <taxon>Gunneridae</taxon>
        <taxon>Pentapetalae</taxon>
        <taxon>rosids</taxon>
        <taxon>malvids</taxon>
        <taxon>Malvales</taxon>
        <taxon>Dipterocarpaceae</taxon>
        <taxon>Rubroshorea</taxon>
    </lineage>
</organism>
<dbReference type="SMART" id="SM00100">
    <property type="entry name" value="cNMP"/>
    <property type="match status" value="1"/>
</dbReference>
<dbReference type="PANTHER" id="PTHR45651:SF12">
    <property type="entry name" value="CYCLIC NUCLEOTIDE-GATED ION CHANNEL 15-RELATED"/>
    <property type="match status" value="1"/>
</dbReference>
<feature type="domain" description="Cyclic nucleotide-binding" evidence="18">
    <location>
        <begin position="476"/>
        <end position="552"/>
    </location>
</feature>
<dbReference type="GO" id="GO:0005886">
    <property type="term" value="C:plasma membrane"/>
    <property type="evidence" value="ECO:0007669"/>
    <property type="project" value="UniProtKB-SubCell"/>
</dbReference>
<keyword evidence="7 17" id="KW-0812">Transmembrane</keyword>
<feature type="transmembrane region" description="Helical" evidence="17">
    <location>
        <begin position="367"/>
        <end position="390"/>
    </location>
</feature>
<dbReference type="PROSITE" id="PS50042">
    <property type="entry name" value="CNMP_BINDING_3"/>
    <property type="match status" value="1"/>
</dbReference>